<feature type="domain" description="Amidohydrolase-related" evidence="4">
    <location>
        <begin position="61"/>
        <end position="362"/>
    </location>
</feature>
<dbReference type="Proteomes" id="UP001302745">
    <property type="component" value="Unassembled WGS sequence"/>
</dbReference>
<dbReference type="InterPro" id="IPR032465">
    <property type="entry name" value="ACMSD"/>
</dbReference>
<name>A0AAN6VMD7_9PEZI</name>
<evidence type="ECO:0000313" key="5">
    <source>
        <dbReference type="EMBL" id="KAK4153814.1"/>
    </source>
</evidence>
<accession>A0AAN6VMD7</accession>
<proteinExistence type="inferred from homology"/>
<dbReference type="GO" id="GO:0016831">
    <property type="term" value="F:carboxy-lyase activity"/>
    <property type="evidence" value="ECO:0007669"/>
    <property type="project" value="UniProtKB-KW"/>
</dbReference>
<keyword evidence="2 3" id="KW-0456">Lyase</keyword>
<evidence type="ECO:0000256" key="2">
    <source>
        <dbReference type="ARBA" id="ARBA00023239"/>
    </source>
</evidence>
<reference evidence="5" key="1">
    <citation type="journal article" date="2023" name="Mol. Phylogenet. Evol.">
        <title>Genome-scale phylogeny and comparative genomics of the fungal order Sordariales.</title>
        <authorList>
            <person name="Hensen N."/>
            <person name="Bonometti L."/>
            <person name="Westerberg I."/>
            <person name="Brannstrom I.O."/>
            <person name="Guillou S."/>
            <person name="Cros-Aarteil S."/>
            <person name="Calhoun S."/>
            <person name="Haridas S."/>
            <person name="Kuo A."/>
            <person name="Mondo S."/>
            <person name="Pangilinan J."/>
            <person name="Riley R."/>
            <person name="LaButti K."/>
            <person name="Andreopoulos B."/>
            <person name="Lipzen A."/>
            <person name="Chen C."/>
            <person name="Yan M."/>
            <person name="Daum C."/>
            <person name="Ng V."/>
            <person name="Clum A."/>
            <person name="Steindorff A."/>
            <person name="Ohm R.A."/>
            <person name="Martin F."/>
            <person name="Silar P."/>
            <person name="Natvig D.O."/>
            <person name="Lalanne C."/>
            <person name="Gautier V."/>
            <person name="Ament-Velasquez S.L."/>
            <person name="Kruys A."/>
            <person name="Hutchinson M.I."/>
            <person name="Powell A.J."/>
            <person name="Barry K."/>
            <person name="Miller A.N."/>
            <person name="Grigoriev I.V."/>
            <person name="Debuchy R."/>
            <person name="Gladieux P."/>
            <person name="Hiltunen Thoren M."/>
            <person name="Johannesson H."/>
        </authorList>
    </citation>
    <scope>NUCLEOTIDE SEQUENCE</scope>
    <source>
        <strain evidence="5">CBS 538.74</strain>
    </source>
</reference>
<comment type="caution">
    <text evidence="5">The sequence shown here is derived from an EMBL/GenBank/DDBJ whole genome shotgun (WGS) entry which is preliminary data.</text>
</comment>
<dbReference type="PANTHER" id="PTHR21240:SF31">
    <property type="entry name" value="AMIDOHYDROLASE FAMILY PROTEIN (AFU_ORTHOLOGUE AFUA_7G05840)"/>
    <property type="match status" value="1"/>
</dbReference>
<evidence type="ECO:0000259" key="4">
    <source>
        <dbReference type="Pfam" id="PF04909"/>
    </source>
</evidence>
<dbReference type="InterPro" id="IPR032466">
    <property type="entry name" value="Metal_Hydrolase"/>
</dbReference>
<evidence type="ECO:0000256" key="3">
    <source>
        <dbReference type="RuleBase" id="RU366045"/>
    </source>
</evidence>
<dbReference type="EMBL" id="MU856929">
    <property type="protein sequence ID" value="KAK4153814.1"/>
    <property type="molecule type" value="Genomic_DNA"/>
</dbReference>
<keyword evidence="1 3" id="KW-0210">Decarboxylase</keyword>
<dbReference type="GO" id="GO:0016787">
    <property type="term" value="F:hydrolase activity"/>
    <property type="evidence" value="ECO:0007669"/>
    <property type="project" value="InterPro"/>
</dbReference>
<dbReference type="SUPFAM" id="SSF51556">
    <property type="entry name" value="Metallo-dependent hydrolases"/>
    <property type="match status" value="1"/>
</dbReference>
<sequence>MAQKTPKGTIAIEEAVLNPAGLAWLAESAALFSPGQASSSSSSSSADSPKHNLNQLLLDIHHERLAQMDAHGVEYMLLSLTSPGAQGEPDPAKARALASEANDWLAAQVAQNPTRFGALAAVSMHNAEDAVAEATRAVRELGMFGVMVNDYQIVGEGGNVEGKKYYDEAEFRPFWKAIEELGVPVYMHPRYPAAKDLQPGTRYGDRKQILGAAVQFHLDLSMHLYAICSSGVFDEFPGVQVVVGHLGEGIPFNLWRADHWYNKPVKKATRPSKEDYSYYFTHNISLTTSGNFNTPALKFCIDQIGVERCLYSIEAYGLHANTFVDYPYDTIAEAQWWWLTVDLPEDQKKLVARENAIRLFKLPLEP</sequence>
<reference evidence="5" key="2">
    <citation type="submission" date="2023-05" db="EMBL/GenBank/DDBJ databases">
        <authorList>
            <consortium name="Lawrence Berkeley National Laboratory"/>
            <person name="Steindorff A."/>
            <person name="Hensen N."/>
            <person name="Bonometti L."/>
            <person name="Westerberg I."/>
            <person name="Brannstrom I.O."/>
            <person name="Guillou S."/>
            <person name="Cros-Aarteil S."/>
            <person name="Calhoun S."/>
            <person name="Haridas S."/>
            <person name="Kuo A."/>
            <person name="Mondo S."/>
            <person name="Pangilinan J."/>
            <person name="Riley R."/>
            <person name="Labutti K."/>
            <person name="Andreopoulos B."/>
            <person name="Lipzen A."/>
            <person name="Chen C."/>
            <person name="Yanf M."/>
            <person name="Daum C."/>
            <person name="Ng V."/>
            <person name="Clum A."/>
            <person name="Ohm R."/>
            <person name="Martin F."/>
            <person name="Silar P."/>
            <person name="Natvig D."/>
            <person name="Lalanne C."/>
            <person name="Gautier V."/>
            <person name="Ament-Velasquez S.L."/>
            <person name="Kruys A."/>
            <person name="Hutchinson M.I."/>
            <person name="Powell A.J."/>
            <person name="Barry K."/>
            <person name="Miller A.N."/>
            <person name="Grigoriev I.V."/>
            <person name="Debuchy R."/>
            <person name="Gladieux P."/>
            <person name="Thoren M.H."/>
            <person name="Johannesson H."/>
        </authorList>
    </citation>
    <scope>NUCLEOTIDE SEQUENCE</scope>
    <source>
        <strain evidence="5">CBS 538.74</strain>
    </source>
</reference>
<dbReference type="PANTHER" id="PTHR21240">
    <property type="entry name" value="2-AMINO-3-CARBOXYLMUCONATE-6-SEMIALDEHYDE DECARBOXYLASE"/>
    <property type="match status" value="1"/>
</dbReference>
<dbReference type="AlphaFoldDB" id="A0AAN6VMD7"/>
<evidence type="ECO:0000313" key="6">
    <source>
        <dbReference type="Proteomes" id="UP001302745"/>
    </source>
</evidence>
<comment type="similarity">
    <text evidence="3">Belongs to the metallo-dependent hydrolases superfamily.</text>
</comment>
<dbReference type="GO" id="GO:0005829">
    <property type="term" value="C:cytosol"/>
    <property type="evidence" value="ECO:0007669"/>
    <property type="project" value="TreeGrafter"/>
</dbReference>
<dbReference type="Pfam" id="PF04909">
    <property type="entry name" value="Amidohydro_2"/>
    <property type="match status" value="1"/>
</dbReference>
<dbReference type="GO" id="GO:0019748">
    <property type="term" value="P:secondary metabolic process"/>
    <property type="evidence" value="ECO:0007669"/>
    <property type="project" value="TreeGrafter"/>
</dbReference>
<dbReference type="InterPro" id="IPR006680">
    <property type="entry name" value="Amidohydro-rel"/>
</dbReference>
<dbReference type="Gene3D" id="3.20.20.140">
    <property type="entry name" value="Metal-dependent hydrolases"/>
    <property type="match status" value="1"/>
</dbReference>
<gene>
    <name evidence="5" type="ORF">C8A00DRAFT_14992</name>
</gene>
<evidence type="ECO:0000256" key="1">
    <source>
        <dbReference type="ARBA" id="ARBA00022793"/>
    </source>
</evidence>
<keyword evidence="6" id="KW-1185">Reference proteome</keyword>
<protein>
    <recommendedName>
        <fullName evidence="4">Amidohydrolase-related domain-containing protein</fullName>
    </recommendedName>
</protein>
<organism evidence="5 6">
    <name type="scientific">Chaetomidium leptoderma</name>
    <dbReference type="NCBI Taxonomy" id="669021"/>
    <lineage>
        <taxon>Eukaryota</taxon>
        <taxon>Fungi</taxon>
        <taxon>Dikarya</taxon>
        <taxon>Ascomycota</taxon>
        <taxon>Pezizomycotina</taxon>
        <taxon>Sordariomycetes</taxon>
        <taxon>Sordariomycetidae</taxon>
        <taxon>Sordariales</taxon>
        <taxon>Chaetomiaceae</taxon>
        <taxon>Chaetomidium</taxon>
    </lineage>
</organism>